<comment type="function">
    <text evidence="7">May participate in a complex which severs microtubules in an ATP-dependent manner. Microtubule severing may promote rapid reorganization of cellular microtubule arrays.</text>
</comment>
<reference evidence="12 13" key="1">
    <citation type="journal article" date="2019" name="Sci. Rep.">
        <title>Comparative genomics of chytrid fungi reveal insights into the obligate biotrophic and pathogenic lifestyle of Synchytrium endobioticum.</title>
        <authorList>
            <person name="van de Vossenberg B.T.L.H."/>
            <person name="Warris S."/>
            <person name="Nguyen H.D.T."/>
            <person name="van Gent-Pelzer M.P.E."/>
            <person name="Joly D.L."/>
            <person name="van de Geest H.C."/>
            <person name="Bonants P.J.M."/>
            <person name="Smith D.S."/>
            <person name="Levesque C.A."/>
            <person name="van der Lee T.A.J."/>
        </authorList>
    </citation>
    <scope>NUCLEOTIDE SEQUENCE [LARGE SCALE GENOMIC DNA]</scope>
    <source>
        <strain evidence="12 13">CBS 675.73</strain>
    </source>
</reference>
<dbReference type="Pfam" id="PF13925">
    <property type="entry name" value="Katanin_con80"/>
    <property type="match status" value="1"/>
</dbReference>
<feature type="compositionally biased region" description="Polar residues" evidence="9">
    <location>
        <begin position="433"/>
        <end position="443"/>
    </location>
</feature>
<keyword evidence="3 8" id="KW-0853">WD repeat</keyword>
<evidence type="ECO:0000313" key="12">
    <source>
        <dbReference type="EMBL" id="TPX75878.1"/>
    </source>
</evidence>
<dbReference type="InterPro" id="IPR026962">
    <property type="entry name" value="KTNB1"/>
</dbReference>
<dbReference type="GO" id="GO:0051013">
    <property type="term" value="P:microtubule severing"/>
    <property type="evidence" value="ECO:0007669"/>
    <property type="project" value="UniProtKB-UniRule"/>
</dbReference>
<feature type="compositionally biased region" description="Basic and acidic residues" evidence="9">
    <location>
        <begin position="352"/>
        <end position="389"/>
    </location>
</feature>
<feature type="region of interest" description="Disordered" evidence="9">
    <location>
        <begin position="471"/>
        <end position="503"/>
    </location>
</feature>
<dbReference type="Pfam" id="PF00400">
    <property type="entry name" value="WD40"/>
    <property type="match status" value="2"/>
</dbReference>
<name>A0A507FKC9_9FUNG</name>
<evidence type="ECO:0000259" key="11">
    <source>
        <dbReference type="Pfam" id="PF13925"/>
    </source>
</evidence>
<evidence type="ECO:0000256" key="1">
    <source>
        <dbReference type="ARBA" id="ARBA00004245"/>
    </source>
</evidence>
<dbReference type="GO" id="GO:0005737">
    <property type="term" value="C:cytoplasm"/>
    <property type="evidence" value="ECO:0007669"/>
    <property type="project" value="UniProtKB-UniRule"/>
</dbReference>
<evidence type="ECO:0000256" key="7">
    <source>
        <dbReference type="HAMAP-Rule" id="MF_03022"/>
    </source>
</evidence>
<comment type="similarity">
    <text evidence="7">Belongs to the WD repeat KATNB1 family.</text>
</comment>
<protein>
    <recommendedName>
        <fullName evidence="7">Katanin p80 WD40 repeat-containing subunit B1 homolog</fullName>
    </recommendedName>
</protein>
<dbReference type="InterPro" id="IPR020472">
    <property type="entry name" value="WD40_PAC1"/>
</dbReference>
<comment type="subcellular location">
    <subcellularLocation>
        <location evidence="1 7">Cytoplasm</location>
        <location evidence="1 7">Cytoskeleton</location>
    </subcellularLocation>
</comment>
<dbReference type="SUPFAM" id="SSF50978">
    <property type="entry name" value="WD40 repeat-like"/>
    <property type="match status" value="1"/>
</dbReference>
<dbReference type="GO" id="GO:0007019">
    <property type="term" value="P:microtubule depolymerization"/>
    <property type="evidence" value="ECO:0007669"/>
    <property type="project" value="TreeGrafter"/>
</dbReference>
<evidence type="ECO:0000259" key="10">
    <source>
        <dbReference type="Pfam" id="PF12894"/>
    </source>
</evidence>
<keyword evidence="4 7" id="KW-0493">Microtubule</keyword>
<keyword evidence="2 7" id="KW-0963">Cytoplasm</keyword>
<evidence type="ECO:0000256" key="8">
    <source>
        <dbReference type="PROSITE-ProRule" id="PRU00221"/>
    </source>
</evidence>
<dbReference type="InterPro" id="IPR001680">
    <property type="entry name" value="WD40_rpt"/>
</dbReference>
<dbReference type="EMBL" id="QEAP01000065">
    <property type="protein sequence ID" value="TPX75878.1"/>
    <property type="molecule type" value="Genomic_DNA"/>
</dbReference>
<evidence type="ECO:0000256" key="5">
    <source>
        <dbReference type="ARBA" id="ARBA00022737"/>
    </source>
</evidence>
<feature type="repeat" description="WD" evidence="8">
    <location>
        <begin position="160"/>
        <end position="191"/>
    </location>
</feature>
<keyword evidence="5" id="KW-0677">Repeat</keyword>
<comment type="caution">
    <text evidence="12">The sequence shown here is derived from an EMBL/GenBank/DDBJ whole genome shotgun (WGS) entry which is preliminary data.</text>
</comment>
<dbReference type="InterPro" id="IPR019775">
    <property type="entry name" value="WD40_repeat_CS"/>
</dbReference>
<dbReference type="InterPro" id="IPR015943">
    <property type="entry name" value="WD40/YVTN_repeat-like_dom_sf"/>
</dbReference>
<dbReference type="PROSITE" id="PS50294">
    <property type="entry name" value="WD_REPEATS_REGION"/>
    <property type="match status" value="1"/>
</dbReference>
<dbReference type="PRINTS" id="PR00320">
    <property type="entry name" value="GPROTEINBRPT"/>
</dbReference>
<feature type="domain" description="Anaphase-promoting complex subunit 4-like WD40" evidence="10">
    <location>
        <begin position="163"/>
        <end position="205"/>
    </location>
</feature>
<feature type="compositionally biased region" description="Polar residues" evidence="9">
    <location>
        <begin position="486"/>
        <end position="495"/>
    </location>
</feature>
<dbReference type="HAMAP" id="MF_03022">
    <property type="entry name" value="Katanin_p80_B1"/>
    <property type="match status" value="1"/>
</dbReference>
<gene>
    <name evidence="12" type="ORF">CcCBS67573_g02860</name>
</gene>
<dbReference type="GO" id="GO:0008352">
    <property type="term" value="C:katanin complex"/>
    <property type="evidence" value="ECO:0007669"/>
    <property type="project" value="InterPro"/>
</dbReference>
<feature type="repeat" description="WD" evidence="8">
    <location>
        <begin position="101"/>
        <end position="142"/>
    </location>
</feature>
<dbReference type="Pfam" id="PF12894">
    <property type="entry name" value="ANAPC4_WD40"/>
    <property type="match status" value="1"/>
</dbReference>
<organism evidence="12 13">
    <name type="scientific">Chytriomyces confervae</name>
    <dbReference type="NCBI Taxonomy" id="246404"/>
    <lineage>
        <taxon>Eukaryota</taxon>
        <taxon>Fungi</taxon>
        <taxon>Fungi incertae sedis</taxon>
        <taxon>Chytridiomycota</taxon>
        <taxon>Chytridiomycota incertae sedis</taxon>
        <taxon>Chytridiomycetes</taxon>
        <taxon>Chytridiales</taxon>
        <taxon>Chytriomycetaceae</taxon>
        <taxon>Chytriomyces</taxon>
    </lineage>
</organism>
<evidence type="ECO:0000256" key="4">
    <source>
        <dbReference type="ARBA" id="ARBA00022701"/>
    </source>
</evidence>
<dbReference type="PANTHER" id="PTHR19845:SF0">
    <property type="entry name" value="KATANIN P80 WD40 REPEAT-CONTAINING SUBUNIT B1"/>
    <property type="match status" value="1"/>
</dbReference>
<feature type="repeat" description="WD" evidence="8">
    <location>
        <begin position="59"/>
        <end position="100"/>
    </location>
</feature>
<dbReference type="Gene3D" id="2.130.10.10">
    <property type="entry name" value="YVTN repeat-like/Quinoprotein amine dehydrogenase"/>
    <property type="match status" value="1"/>
</dbReference>
<dbReference type="CDD" id="cd00200">
    <property type="entry name" value="WD40"/>
    <property type="match status" value="1"/>
</dbReference>
<dbReference type="AlphaFoldDB" id="A0A507FKC9"/>
<dbReference type="GO" id="GO:0008017">
    <property type="term" value="F:microtubule binding"/>
    <property type="evidence" value="ECO:0007669"/>
    <property type="project" value="UniProtKB-UniRule"/>
</dbReference>
<evidence type="ECO:0000256" key="9">
    <source>
        <dbReference type="SAM" id="MobiDB-lite"/>
    </source>
</evidence>
<dbReference type="PROSITE" id="PS50082">
    <property type="entry name" value="WD_REPEATS_2"/>
    <property type="match status" value="3"/>
</dbReference>
<feature type="compositionally biased region" description="Polar residues" evidence="9">
    <location>
        <begin position="398"/>
        <end position="408"/>
    </location>
</feature>
<dbReference type="InterPro" id="IPR024977">
    <property type="entry name" value="Apc4-like_WD40_dom"/>
</dbReference>
<keyword evidence="13" id="KW-1185">Reference proteome</keyword>
<feature type="region of interest" description="Disordered" evidence="9">
    <location>
        <begin position="319"/>
        <end position="443"/>
    </location>
</feature>
<accession>A0A507FKC9</accession>
<sequence length="676" mass="74747">MSSNTNNANVGAKIHNLVHASPSSCLRISPKSNKLLATGTTDCRVHVWVLGKTVPVMTLNGLASPVASLALDYPEQFLIAGSAAGPIRLWDLGIEKVVRSLQGHKSATRAVEFHPFGDFFASAGADSLVKVWDLRKKGCIQTYHSNAPSSPASSCSPSVVRITPDGRWIASGWDDGSVKIWDMTAGKLLKTFTDSSHPVTCLTFSPYEFIMTVAYQDGRIWFYNLETFLPLEATQPLSSIPKCIEFHESGKEVLIACQDSIQVWGWDPLICYDSVAMEWPNLADVKMLEDNKLVGASLDGNMVGVWGLKLDRLKPYRPSLTQLPPLRQIPKEPPSRTNSSASLHNGAPPIDEFSRSDARDGLSRAEDRRQHSRAEDRHQPSRLDDRDTLPPKAHHGSTSRTKTPNISRENTEFDGAQPKAFNSSHQHQHQDSEQYSPPSNMQSLEKKRTSFIGASGGNMPLNLDITQFARHGAKSRAPSNPPPPNTHQSSSSDPADNSDHTDENLIDSLTFRNTSMTLILTARLRALQDIRSVWDESNVKPALEMMLECRDAGVRVDILRLMNMRAAKVFTLDVAIMVLPLLSELLFEVYEDYIIEACATLKLLCKSFAPLILSQLGTSYTSPGIDISREDRQKKCLLCYNRMMDVKLTLQELARSPGRVGASVRDALVELSVFGE</sequence>
<dbReference type="PANTHER" id="PTHR19845">
    <property type="entry name" value="KATANIN P80 SUBUNIT"/>
    <property type="match status" value="1"/>
</dbReference>
<dbReference type="InterPro" id="IPR028021">
    <property type="entry name" value="Katanin_C-terminal"/>
</dbReference>
<dbReference type="PROSITE" id="PS00678">
    <property type="entry name" value="WD_REPEATS_1"/>
    <property type="match status" value="1"/>
</dbReference>
<dbReference type="Proteomes" id="UP000320333">
    <property type="component" value="Unassembled WGS sequence"/>
</dbReference>
<dbReference type="OrthoDB" id="538223at2759"/>
<dbReference type="InterPro" id="IPR036322">
    <property type="entry name" value="WD40_repeat_dom_sf"/>
</dbReference>
<keyword evidence="6 7" id="KW-0206">Cytoskeleton</keyword>
<dbReference type="STRING" id="246404.A0A507FKC9"/>
<evidence type="ECO:0000256" key="3">
    <source>
        <dbReference type="ARBA" id="ARBA00022574"/>
    </source>
</evidence>
<evidence type="ECO:0000256" key="2">
    <source>
        <dbReference type="ARBA" id="ARBA00022490"/>
    </source>
</evidence>
<proteinExistence type="inferred from homology"/>
<dbReference type="GO" id="GO:0005874">
    <property type="term" value="C:microtubule"/>
    <property type="evidence" value="ECO:0007669"/>
    <property type="project" value="UniProtKB-KW"/>
</dbReference>
<feature type="domain" description="Katanin p80 subunit C-terminal" evidence="11">
    <location>
        <begin position="514"/>
        <end position="668"/>
    </location>
</feature>
<evidence type="ECO:0000313" key="13">
    <source>
        <dbReference type="Proteomes" id="UP000320333"/>
    </source>
</evidence>
<evidence type="ECO:0000256" key="6">
    <source>
        <dbReference type="ARBA" id="ARBA00023212"/>
    </source>
</evidence>
<dbReference type="SMART" id="SM00320">
    <property type="entry name" value="WD40"/>
    <property type="match status" value="6"/>
</dbReference>